<evidence type="ECO:0000256" key="1">
    <source>
        <dbReference type="ARBA" id="ARBA00004123"/>
    </source>
</evidence>
<dbReference type="GO" id="GO:0000981">
    <property type="term" value="F:DNA-binding transcription factor activity, RNA polymerase II-specific"/>
    <property type="evidence" value="ECO:0007669"/>
    <property type="project" value="InterPro"/>
</dbReference>
<dbReference type="PANTHER" id="PTHR37534">
    <property type="entry name" value="TRANSCRIPTIONAL ACTIVATOR PROTEIN UGA3"/>
    <property type="match status" value="1"/>
</dbReference>
<dbReference type="GO" id="GO:0045944">
    <property type="term" value="P:positive regulation of transcription by RNA polymerase II"/>
    <property type="evidence" value="ECO:0007669"/>
    <property type="project" value="TreeGrafter"/>
</dbReference>
<comment type="caution">
    <text evidence="7">The sequence shown here is derived from an EMBL/GenBank/DDBJ whole genome shotgun (WGS) entry which is preliminary data.</text>
</comment>
<proteinExistence type="predicted"/>
<sequence>MLKPCWTCRSRTIQCDRSQTPCFKCKKAGLECHDKRPLRWVKGVAIRGKLRGHVFKGPSKTSASPQGAIPEKSQAFIHSGTHLEILIKPSFALQDPRVYNLDQRSKYYIDYYSNRICKLFILFDSGSNPFRNLLSIGLEDPTLRKSIIALAARHYANTGYSFDATNPTIDSRFAGANMDALVYKKQTIEALSLSLHQSRLYRKDQTMATILLLIFIDILESGIDGWNFHLQGAKGLLILNHSLLDPISGARRSNIDPGNMVQETRRFITDQFSLIETLGTSLYGSPNPVSEDFLCGEETSHQESIVRSFLGCPKFLLRAIQFFSNQRYVLAESKGGNKVTNNKNIQNIVMMLELTKQFDCFEWALTFQQHAAASAREVLKLCMLSQAYKAAALLYGNRVLGALETTTLNTEDLMKRLLGYIEALQGDTAMFKCLIWPVFIAGLDCSTESQQKFVLNSLRTLWGLTNCVNVISASNVLKDHWKQEEQFGSSVDDISDTCRLGRGMLLI</sequence>
<dbReference type="PANTHER" id="PTHR37534:SF8">
    <property type="entry name" value="ZN(II)2CYS6 TRANSCRIPTION FACTOR (EUROFUNG)"/>
    <property type="match status" value="1"/>
</dbReference>
<feature type="domain" description="Zn(2)-C6 fungal-type" evidence="6">
    <location>
        <begin position="4"/>
        <end position="32"/>
    </location>
</feature>
<evidence type="ECO:0000256" key="3">
    <source>
        <dbReference type="ARBA" id="ARBA00023125"/>
    </source>
</evidence>
<dbReference type="SMART" id="SM00066">
    <property type="entry name" value="GAL4"/>
    <property type="match status" value="1"/>
</dbReference>
<gene>
    <name evidence="7" type="ORF">N7456_011606</name>
</gene>
<dbReference type="GO" id="GO:0005634">
    <property type="term" value="C:nucleus"/>
    <property type="evidence" value="ECO:0007669"/>
    <property type="project" value="UniProtKB-SubCell"/>
</dbReference>
<dbReference type="OrthoDB" id="5130013at2759"/>
<dbReference type="SUPFAM" id="SSF57701">
    <property type="entry name" value="Zn2/Cys6 DNA-binding domain"/>
    <property type="match status" value="1"/>
</dbReference>
<dbReference type="InterPro" id="IPR036864">
    <property type="entry name" value="Zn2-C6_fun-type_DNA-bd_sf"/>
</dbReference>
<name>A0A9W9K089_9EURO</name>
<dbReference type="GO" id="GO:0000976">
    <property type="term" value="F:transcription cis-regulatory region binding"/>
    <property type="evidence" value="ECO:0007669"/>
    <property type="project" value="TreeGrafter"/>
</dbReference>
<dbReference type="EMBL" id="JAPQKH010000007">
    <property type="protein sequence ID" value="KAJ5087990.1"/>
    <property type="molecule type" value="Genomic_DNA"/>
</dbReference>
<evidence type="ECO:0000256" key="5">
    <source>
        <dbReference type="ARBA" id="ARBA00023242"/>
    </source>
</evidence>
<dbReference type="AlphaFoldDB" id="A0A9W9K089"/>
<accession>A0A9W9K089</accession>
<dbReference type="Pfam" id="PF11951">
    <property type="entry name" value="Fungal_trans_2"/>
    <property type="match status" value="1"/>
</dbReference>
<organism evidence="7 8">
    <name type="scientific">Penicillium angulare</name>
    <dbReference type="NCBI Taxonomy" id="116970"/>
    <lineage>
        <taxon>Eukaryota</taxon>
        <taxon>Fungi</taxon>
        <taxon>Dikarya</taxon>
        <taxon>Ascomycota</taxon>
        <taxon>Pezizomycotina</taxon>
        <taxon>Eurotiomycetes</taxon>
        <taxon>Eurotiomycetidae</taxon>
        <taxon>Eurotiales</taxon>
        <taxon>Aspergillaceae</taxon>
        <taxon>Penicillium</taxon>
    </lineage>
</organism>
<dbReference type="Gene3D" id="4.10.240.10">
    <property type="entry name" value="Zn(2)-C6 fungal-type DNA-binding domain"/>
    <property type="match status" value="1"/>
</dbReference>
<evidence type="ECO:0000259" key="6">
    <source>
        <dbReference type="PROSITE" id="PS50048"/>
    </source>
</evidence>
<dbReference type="PROSITE" id="PS50048">
    <property type="entry name" value="ZN2_CY6_FUNGAL_2"/>
    <property type="match status" value="1"/>
</dbReference>
<dbReference type="Proteomes" id="UP001149165">
    <property type="component" value="Unassembled WGS sequence"/>
</dbReference>
<dbReference type="InterPro" id="IPR021858">
    <property type="entry name" value="Fun_TF"/>
</dbReference>
<keyword evidence="2" id="KW-0805">Transcription regulation</keyword>
<dbReference type="GO" id="GO:0008270">
    <property type="term" value="F:zinc ion binding"/>
    <property type="evidence" value="ECO:0007669"/>
    <property type="project" value="InterPro"/>
</dbReference>
<reference evidence="7" key="2">
    <citation type="journal article" date="2023" name="IMA Fungus">
        <title>Comparative genomic study of the Penicillium genus elucidates a diverse pangenome and 15 lateral gene transfer events.</title>
        <authorList>
            <person name="Petersen C."/>
            <person name="Sorensen T."/>
            <person name="Nielsen M.R."/>
            <person name="Sondergaard T.E."/>
            <person name="Sorensen J.L."/>
            <person name="Fitzpatrick D.A."/>
            <person name="Frisvad J.C."/>
            <person name="Nielsen K.L."/>
        </authorList>
    </citation>
    <scope>NUCLEOTIDE SEQUENCE</scope>
    <source>
        <strain evidence="7">IBT 30069</strain>
    </source>
</reference>
<keyword evidence="4" id="KW-0804">Transcription</keyword>
<reference evidence="7" key="1">
    <citation type="submission" date="2022-11" db="EMBL/GenBank/DDBJ databases">
        <authorList>
            <person name="Petersen C."/>
        </authorList>
    </citation>
    <scope>NUCLEOTIDE SEQUENCE</scope>
    <source>
        <strain evidence="7">IBT 30069</strain>
    </source>
</reference>
<evidence type="ECO:0000313" key="7">
    <source>
        <dbReference type="EMBL" id="KAJ5087990.1"/>
    </source>
</evidence>
<keyword evidence="5" id="KW-0539">Nucleus</keyword>
<keyword evidence="8" id="KW-1185">Reference proteome</keyword>
<comment type="subcellular location">
    <subcellularLocation>
        <location evidence="1">Nucleus</location>
    </subcellularLocation>
</comment>
<dbReference type="Pfam" id="PF00172">
    <property type="entry name" value="Zn_clus"/>
    <property type="match status" value="1"/>
</dbReference>
<dbReference type="CDD" id="cd00067">
    <property type="entry name" value="GAL4"/>
    <property type="match status" value="1"/>
</dbReference>
<keyword evidence="3" id="KW-0238">DNA-binding</keyword>
<evidence type="ECO:0000256" key="4">
    <source>
        <dbReference type="ARBA" id="ARBA00023163"/>
    </source>
</evidence>
<dbReference type="InterPro" id="IPR001138">
    <property type="entry name" value="Zn2Cys6_DnaBD"/>
</dbReference>
<evidence type="ECO:0000256" key="2">
    <source>
        <dbReference type="ARBA" id="ARBA00023015"/>
    </source>
</evidence>
<evidence type="ECO:0000313" key="8">
    <source>
        <dbReference type="Proteomes" id="UP001149165"/>
    </source>
</evidence>
<protein>
    <recommendedName>
        <fullName evidence="6">Zn(2)-C6 fungal-type domain-containing protein</fullName>
    </recommendedName>
</protein>